<dbReference type="RefSeq" id="XP_006002253.1">
    <property type="nucleotide sequence ID" value="XM_006002191.2"/>
</dbReference>
<dbReference type="KEGG" id="lcm:102349920"/>
<dbReference type="PROSITE" id="PS50209">
    <property type="entry name" value="CARD"/>
    <property type="match status" value="1"/>
</dbReference>
<keyword evidence="4" id="KW-0391">Immunity</keyword>
<dbReference type="InParanoid" id="H3AK96"/>
<keyword evidence="5" id="KW-0395">Inflammatory response</keyword>
<keyword evidence="6" id="KW-1271">Inflammasome</keyword>
<comment type="subcellular location">
    <subcellularLocation>
        <location evidence="1">Inflammasome</location>
    </subcellularLocation>
</comment>
<dbReference type="Gene3D" id="1.10.533.10">
    <property type="entry name" value="Death Domain, Fas"/>
    <property type="match status" value="2"/>
</dbReference>
<dbReference type="FunCoup" id="H3AK96">
    <property type="interactions" value="403"/>
</dbReference>
<dbReference type="GO" id="GO:0061702">
    <property type="term" value="C:canonical inflammasome complex"/>
    <property type="evidence" value="ECO:0007669"/>
    <property type="project" value="UniProtKB-SubCell"/>
</dbReference>
<dbReference type="Pfam" id="PF02758">
    <property type="entry name" value="PYRIN"/>
    <property type="match status" value="1"/>
</dbReference>
<evidence type="ECO:0000256" key="5">
    <source>
        <dbReference type="ARBA" id="ARBA00023198"/>
    </source>
</evidence>
<dbReference type="OMA" id="SRETNQA"/>
<dbReference type="InterPro" id="IPR033516">
    <property type="entry name" value="CARD8/ASC/NALP1_CARD"/>
</dbReference>
<dbReference type="AlphaFoldDB" id="H3AK96"/>
<dbReference type="Bgee" id="ENSLACG00000008873">
    <property type="expression patterns" value="Expressed in pectoral fin and 3 other cell types or tissues"/>
</dbReference>
<dbReference type="InterPro" id="IPR004020">
    <property type="entry name" value="DAPIN"/>
</dbReference>
<feature type="domain" description="Pyrin" evidence="8">
    <location>
        <begin position="1"/>
        <end position="90"/>
    </location>
</feature>
<dbReference type="GO" id="GO:0042981">
    <property type="term" value="P:regulation of apoptotic process"/>
    <property type="evidence" value="ECO:0007669"/>
    <property type="project" value="InterPro"/>
</dbReference>
<dbReference type="InterPro" id="IPR011029">
    <property type="entry name" value="DEATH-like_dom_sf"/>
</dbReference>
<dbReference type="CDD" id="cd08321">
    <property type="entry name" value="Pyrin_ASC-like"/>
    <property type="match status" value="1"/>
</dbReference>
<dbReference type="PROSITE" id="PS50824">
    <property type="entry name" value="DAPIN"/>
    <property type="match status" value="1"/>
</dbReference>
<dbReference type="OrthoDB" id="10058437at2759"/>
<dbReference type="SMART" id="SM01289">
    <property type="entry name" value="PYRIN"/>
    <property type="match status" value="1"/>
</dbReference>
<dbReference type="SUPFAM" id="SSF47986">
    <property type="entry name" value="DEATH domain"/>
    <property type="match status" value="2"/>
</dbReference>
<dbReference type="Proteomes" id="UP000008672">
    <property type="component" value="Unassembled WGS sequence"/>
</dbReference>
<dbReference type="CDD" id="cd08330">
    <property type="entry name" value="CARD_ASC_NALP1"/>
    <property type="match status" value="1"/>
</dbReference>
<evidence type="ECO:0000259" key="7">
    <source>
        <dbReference type="PROSITE" id="PS50209"/>
    </source>
</evidence>
<evidence type="ECO:0000256" key="3">
    <source>
        <dbReference type="ARBA" id="ARBA00022588"/>
    </source>
</evidence>
<dbReference type="PANTHER" id="PTHR46985">
    <property type="entry name" value="NACHT, LRR AND PYD DOMAINS-CONTAINING PROTEIN 1"/>
    <property type="match status" value="1"/>
</dbReference>
<dbReference type="GeneTree" id="ENSGT00940000164898"/>
<dbReference type="GO" id="GO:0006954">
    <property type="term" value="P:inflammatory response"/>
    <property type="evidence" value="ECO:0007669"/>
    <property type="project" value="UniProtKB-KW"/>
</dbReference>
<reference evidence="9" key="2">
    <citation type="submission" date="2025-08" db="UniProtKB">
        <authorList>
            <consortium name="Ensembl"/>
        </authorList>
    </citation>
    <scope>IDENTIFICATION</scope>
</reference>
<evidence type="ECO:0000313" key="9">
    <source>
        <dbReference type="Ensembl" id="ENSLACP00000010067.2"/>
    </source>
</evidence>
<proteinExistence type="predicted"/>
<dbReference type="HOGENOM" id="CLU_113553_0_0_1"/>
<name>H3AK96_LATCH</name>
<reference evidence="9" key="3">
    <citation type="submission" date="2025-09" db="UniProtKB">
        <authorList>
            <consortium name="Ensembl"/>
        </authorList>
    </citation>
    <scope>IDENTIFICATION</scope>
</reference>
<dbReference type="InterPro" id="IPR001315">
    <property type="entry name" value="CARD"/>
</dbReference>
<dbReference type="FunFam" id="1.10.533.10:FF:000013">
    <property type="entry name" value="Apoptosis-associated speck-like protein containing a CARD"/>
    <property type="match status" value="1"/>
</dbReference>
<dbReference type="GeneID" id="102349920"/>
<organism evidence="9 10">
    <name type="scientific">Latimeria chalumnae</name>
    <name type="common">Coelacanth</name>
    <dbReference type="NCBI Taxonomy" id="7897"/>
    <lineage>
        <taxon>Eukaryota</taxon>
        <taxon>Metazoa</taxon>
        <taxon>Chordata</taxon>
        <taxon>Craniata</taxon>
        <taxon>Vertebrata</taxon>
        <taxon>Euteleostomi</taxon>
        <taxon>Coelacanthiformes</taxon>
        <taxon>Coelacanthidae</taxon>
        <taxon>Latimeria</taxon>
    </lineage>
</organism>
<evidence type="ECO:0000313" key="10">
    <source>
        <dbReference type="Proteomes" id="UP000008672"/>
    </source>
</evidence>
<evidence type="ECO:0000259" key="8">
    <source>
        <dbReference type="PROSITE" id="PS50824"/>
    </source>
</evidence>
<evidence type="ECO:0000256" key="6">
    <source>
        <dbReference type="ARBA" id="ARBA00023233"/>
    </source>
</evidence>
<dbReference type="PANTHER" id="PTHR46985:SF2">
    <property type="entry name" value="APOPTOSIS-ASSOCIATED SPECK-LIKE PROTEIN CONTAINING A CARD"/>
    <property type="match status" value="1"/>
</dbReference>
<evidence type="ECO:0000256" key="2">
    <source>
        <dbReference type="ARBA" id="ARBA00022490"/>
    </source>
</evidence>
<reference evidence="10" key="1">
    <citation type="submission" date="2011-08" db="EMBL/GenBank/DDBJ databases">
        <title>The draft genome of Latimeria chalumnae.</title>
        <authorList>
            <person name="Di Palma F."/>
            <person name="Alfoldi J."/>
            <person name="Johnson J."/>
            <person name="Berlin A."/>
            <person name="Gnerre S."/>
            <person name="Jaffe D."/>
            <person name="MacCallum I."/>
            <person name="Young S."/>
            <person name="Walker B.J."/>
            <person name="Lander E."/>
            <person name="Lindblad-Toh K."/>
        </authorList>
    </citation>
    <scope>NUCLEOTIDE SEQUENCE [LARGE SCALE GENOMIC DNA]</scope>
    <source>
        <strain evidence="10">Wild caught</strain>
    </source>
</reference>
<keyword evidence="2" id="KW-0963">Cytoplasm</keyword>
<dbReference type="Pfam" id="PF00619">
    <property type="entry name" value="CARD"/>
    <property type="match status" value="1"/>
</dbReference>
<dbReference type="eggNOG" id="ENOG502S3G5">
    <property type="taxonomic scope" value="Eukaryota"/>
</dbReference>
<sequence length="199" mass="22282">MGTKDELINTLDELGESGLKRFKSKLSDLQLRQGYSKIPKGKLEKADILDLVDLLIGYYKQDYALVVTLDVLNQINQKDLASELAEKTQTAWPPAQGAPSSGGASSAAAASFSGAEFVDQYRIELIQRVTMVCPILDHLLSKRVINDGTYDKIRNISTSQEQMRELYTTSRAWGTAGKEEFYKAIERENPYLVDDLRKN</sequence>
<dbReference type="InterPro" id="IPR051249">
    <property type="entry name" value="NLRP_Inflammasome"/>
</dbReference>
<dbReference type="STRING" id="7897.ENSLACP00000010067"/>
<evidence type="ECO:0008006" key="11">
    <source>
        <dbReference type="Google" id="ProtNLM"/>
    </source>
</evidence>
<evidence type="ECO:0000256" key="1">
    <source>
        <dbReference type="ARBA" id="ARBA00004110"/>
    </source>
</evidence>
<dbReference type="Ensembl" id="ENSLACT00000010144.2">
    <property type="protein sequence ID" value="ENSLACP00000010067.2"/>
    <property type="gene ID" value="ENSLACG00000008873.2"/>
</dbReference>
<dbReference type="GO" id="GO:0045087">
    <property type="term" value="P:innate immune response"/>
    <property type="evidence" value="ECO:0007669"/>
    <property type="project" value="UniProtKB-KW"/>
</dbReference>
<keyword evidence="10" id="KW-1185">Reference proteome</keyword>
<accession>H3AK96</accession>
<dbReference type="EMBL" id="AFYH01127805">
    <property type="status" value="NOT_ANNOTATED_CDS"/>
    <property type="molecule type" value="Genomic_DNA"/>
</dbReference>
<feature type="domain" description="CARD" evidence="7">
    <location>
        <begin position="116"/>
        <end position="199"/>
    </location>
</feature>
<keyword evidence="3" id="KW-0399">Innate immunity</keyword>
<evidence type="ECO:0000256" key="4">
    <source>
        <dbReference type="ARBA" id="ARBA00022859"/>
    </source>
</evidence>
<gene>
    <name evidence="9" type="primary">LOC102349920</name>
</gene>
<protein>
    <recommendedName>
        <fullName evidence="11">Pyrin domain-containing protein</fullName>
    </recommendedName>
</protein>